<name>A0A8K0GW85_9ROSA</name>
<proteinExistence type="predicted"/>
<dbReference type="Proteomes" id="UP000796880">
    <property type="component" value="Unassembled WGS sequence"/>
</dbReference>
<comment type="caution">
    <text evidence="1">The sequence shown here is derived from an EMBL/GenBank/DDBJ whole genome shotgun (WGS) entry which is preliminary data.</text>
</comment>
<gene>
    <name evidence="1" type="ORF">FNV43_RR18545</name>
</gene>
<evidence type="ECO:0000313" key="2">
    <source>
        <dbReference type="Proteomes" id="UP000796880"/>
    </source>
</evidence>
<organism evidence="1 2">
    <name type="scientific">Rhamnella rubrinervis</name>
    <dbReference type="NCBI Taxonomy" id="2594499"/>
    <lineage>
        <taxon>Eukaryota</taxon>
        <taxon>Viridiplantae</taxon>
        <taxon>Streptophyta</taxon>
        <taxon>Embryophyta</taxon>
        <taxon>Tracheophyta</taxon>
        <taxon>Spermatophyta</taxon>
        <taxon>Magnoliopsida</taxon>
        <taxon>eudicotyledons</taxon>
        <taxon>Gunneridae</taxon>
        <taxon>Pentapetalae</taxon>
        <taxon>rosids</taxon>
        <taxon>fabids</taxon>
        <taxon>Rosales</taxon>
        <taxon>Rhamnaceae</taxon>
        <taxon>rhamnoid group</taxon>
        <taxon>Rhamneae</taxon>
        <taxon>Rhamnella</taxon>
    </lineage>
</organism>
<reference evidence="1" key="1">
    <citation type="submission" date="2020-03" db="EMBL/GenBank/DDBJ databases">
        <title>A high-quality chromosome-level genome assembly of a woody plant with both climbing and erect habits, Rhamnella rubrinervis.</title>
        <authorList>
            <person name="Lu Z."/>
            <person name="Yang Y."/>
            <person name="Zhu X."/>
            <person name="Sun Y."/>
        </authorList>
    </citation>
    <scope>NUCLEOTIDE SEQUENCE</scope>
    <source>
        <strain evidence="1">BYM</strain>
        <tissue evidence="1">Leaf</tissue>
    </source>
</reference>
<dbReference type="OrthoDB" id="63989at2759"/>
<keyword evidence="2" id="KW-1185">Reference proteome</keyword>
<sequence>MRKIWSFASGPPIYTSYQAPLRPDIDKDNTNGQSTGFFIDCGDDWELYMHSEHFGRMKLSVTVDDFIRSTPYISEDGAVTLGSKKTSVFEVEPKTGRLVRSYAV</sequence>
<dbReference type="AlphaFoldDB" id="A0A8K0GW85"/>
<evidence type="ECO:0000313" key="1">
    <source>
        <dbReference type="EMBL" id="KAF3440261.1"/>
    </source>
</evidence>
<protein>
    <submittedName>
        <fullName evidence="1">Uncharacterized protein</fullName>
    </submittedName>
</protein>
<dbReference type="EMBL" id="VOIH02000008">
    <property type="protein sequence ID" value="KAF3440261.1"/>
    <property type="molecule type" value="Genomic_DNA"/>
</dbReference>
<accession>A0A8K0GW85</accession>